<comment type="catalytic activity">
    <reaction evidence="23">
        <text>leukotriene B4 + NADP(+) = 12-oxo-leukotriene B4 + NADPH + H(+)</text>
        <dbReference type="Rhea" id="RHEA:50608"/>
        <dbReference type="ChEBI" id="CHEBI:15378"/>
        <dbReference type="ChEBI" id="CHEBI:57461"/>
        <dbReference type="ChEBI" id="CHEBI:57783"/>
        <dbReference type="ChEBI" id="CHEBI:58349"/>
        <dbReference type="ChEBI" id="CHEBI:133309"/>
    </reaction>
    <physiologicalReaction direction="left-to-right" evidence="23">
        <dbReference type="Rhea" id="RHEA:50609"/>
    </physiologicalReaction>
</comment>
<evidence type="ECO:0000256" key="7">
    <source>
        <dbReference type="ARBA" id="ARBA00022490"/>
    </source>
</evidence>
<evidence type="ECO:0000256" key="14">
    <source>
        <dbReference type="ARBA" id="ARBA00023098"/>
    </source>
</evidence>
<evidence type="ECO:0000313" key="36">
    <source>
        <dbReference type="EMBL" id="CAL4118192.1"/>
    </source>
</evidence>
<dbReference type="FunFam" id="3.40.50.720:FF:000121">
    <property type="entry name" value="Prostaglandin reductase 2"/>
    <property type="match status" value="1"/>
</dbReference>
<evidence type="ECO:0000256" key="6">
    <source>
        <dbReference type="ARBA" id="ARBA00020651"/>
    </source>
</evidence>
<feature type="domain" description="Enoyl reductase (ER)" evidence="35">
    <location>
        <begin position="15"/>
        <end position="337"/>
    </location>
</feature>
<dbReference type="SUPFAM" id="SSF51735">
    <property type="entry name" value="NAD(P)-binding Rossmann-fold domains"/>
    <property type="match status" value="1"/>
</dbReference>
<dbReference type="Gene3D" id="3.40.50.720">
    <property type="entry name" value="NAD(P)-binding Rossmann-like Domain"/>
    <property type="match status" value="1"/>
</dbReference>
<reference evidence="36 37" key="1">
    <citation type="submission" date="2024-05" db="EMBL/GenBank/DDBJ databases">
        <authorList>
            <person name="Wallberg A."/>
        </authorList>
    </citation>
    <scope>NUCLEOTIDE SEQUENCE [LARGE SCALE GENOMIC DNA]</scope>
</reference>
<evidence type="ECO:0000256" key="19">
    <source>
        <dbReference type="ARBA" id="ARBA00033119"/>
    </source>
</evidence>
<evidence type="ECO:0000256" key="32">
    <source>
        <dbReference type="ARBA" id="ARBA00049070"/>
    </source>
</evidence>
<dbReference type="Pfam" id="PF00107">
    <property type="entry name" value="ADH_zinc_N"/>
    <property type="match status" value="1"/>
</dbReference>
<dbReference type="InterPro" id="IPR041694">
    <property type="entry name" value="ADH_N_2"/>
</dbReference>
<evidence type="ECO:0000256" key="4">
    <source>
        <dbReference type="ARBA" id="ARBA00011981"/>
    </source>
</evidence>
<dbReference type="CDD" id="cd08294">
    <property type="entry name" value="leukotriene_B4_DH_like"/>
    <property type="match status" value="1"/>
</dbReference>
<keyword evidence="9" id="KW-0597">Phosphoprotein</keyword>
<keyword evidence="37" id="KW-1185">Reference proteome</keyword>
<evidence type="ECO:0000313" key="37">
    <source>
        <dbReference type="Proteomes" id="UP001497623"/>
    </source>
</evidence>
<dbReference type="PANTHER" id="PTHR43205:SF7">
    <property type="entry name" value="PROSTAGLANDIN REDUCTASE 1"/>
    <property type="match status" value="1"/>
</dbReference>
<evidence type="ECO:0000256" key="17">
    <source>
        <dbReference type="ARBA" id="ARBA00032255"/>
    </source>
</evidence>
<dbReference type="InterPro" id="IPR011032">
    <property type="entry name" value="GroES-like_sf"/>
</dbReference>
<evidence type="ECO:0000256" key="5">
    <source>
        <dbReference type="ARBA" id="ARBA00012410"/>
    </source>
</evidence>
<evidence type="ECO:0000256" key="2">
    <source>
        <dbReference type="ARBA" id="ARBA00010460"/>
    </source>
</evidence>
<evidence type="ECO:0000256" key="9">
    <source>
        <dbReference type="ARBA" id="ARBA00022553"/>
    </source>
</evidence>
<evidence type="ECO:0000256" key="30">
    <source>
        <dbReference type="ARBA" id="ARBA00048953"/>
    </source>
</evidence>
<comment type="catalytic activity">
    <reaction evidence="25">
        <text>dodecanal + NADP(+) = (2E)-dodecenal + NADPH + H(+)</text>
        <dbReference type="Rhea" id="RHEA:50784"/>
        <dbReference type="ChEBI" id="CHEBI:15378"/>
        <dbReference type="ChEBI" id="CHEBI:27836"/>
        <dbReference type="ChEBI" id="CHEBI:57783"/>
        <dbReference type="ChEBI" id="CHEBI:58349"/>
        <dbReference type="ChEBI" id="CHEBI:133741"/>
    </reaction>
    <physiologicalReaction direction="right-to-left" evidence="25">
        <dbReference type="Rhea" id="RHEA:50786"/>
    </physiologicalReaction>
</comment>
<comment type="catalytic activity">
    <reaction evidence="30">
        <text>6-trans-leukotriene B4 + NADP(+) = 12-oxo-(5S)-hydroxy-(6E,8E,10E,14Z)-eicosatetraenoate + NADPH + H(+)</text>
        <dbReference type="Rhea" id="RHEA:51204"/>
        <dbReference type="ChEBI" id="CHEBI:15378"/>
        <dbReference type="ChEBI" id="CHEBI:57783"/>
        <dbReference type="ChEBI" id="CHEBI:58349"/>
        <dbReference type="ChEBI" id="CHEBI:90723"/>
        <dbReference type="ChEBI" id="CHEBI:133974"/>
    </reaction>
    <physiologicalReaction direction="left-to-right" evidence="30">
        <dbReference type="Rhea" id="RHEA:51205"/>
    </physiologicalReaction>
</comment>
<evidence type="ECO:0000256" key="34">
    <source>
        <dbReference type="ARBA" id="ARBA00049368"/>
    </source>
</evidence>
<comment type="catalytic activity">
    <reaction evidence="34">
        <text>hexanal + NADP(+) = (E)-hex-2-enal + NADPH + H(+)</text>
        <dbReference type="Rhea" id="RHEA:50776"/>
        <dbReference type="ChEBI" id="CHEBI:15378"/>
        <dbReference type="ChEBI" id="CHEBI:28913"/>
        <dbReference type="ChEBI" id="CHEBI:57783"/>
        <dbReference type="ChEBI" id="CHEBI:58349"/>
        <dbReference type="ChEBI" id="CHEBI:88528"/>
    </reaction>
    <physiologicalReaction direction="right-to-left" evidence="34">
        <dbReference type="Rhea" id="RHEA:50778"/>
    </physiologicalReaction>
</comment>
<evidence type="ECO:0000256" key="13">
    <source>
        <dbReference type="ARBA" id="ARBA00023002"/>
    </source>
</evidence>
<evidence type="ECO:0000256" key="11">
    <source>
        <dbReference type="ARBA" id="ARBA00022857"/>
    </source>
</evidence>
<comment type="catalytic activity">
    <reaction evidence="28">
        <text>4-hydroxynonanal + NADP(+) = (E)-4-hydroxynon-2-enal + NADPH + H(+)</text>
        <dbReference type="Rhea" id="RHEA:64736"/>
        <dbReference type="ChEBI" id="CHEBI:15378"/>
        <dbReference type="ChEBI" id="CHEBI:57783"/>
        <dbReference type="ChEBI" id="CHEBI:58349"/>
        <dbReference type="ChEBI" id="CHEBI:58968"/>
        <dbReference type="ChEBI" id="CHEBI:156112"/>
    </reaction>
    <physiologicalReaction direction="right-to-left" evidence="28">
        <dbReference type="Rhea" id="RHEA:64738"/>
    </physiologicalReaction>
</comment>
<comment type="catalytic activity">
    <reaction evidence="20">
        <text>octanal + NADP(+) = (2E)-octenal + NADPH + H(+)</text>
        <dbReference type="Rhea" id="RHEA:50780"/>
        <dbReference type="ChEBI" id="CHEBI:15378"/>
        <dbReference type="ChEBI" id="CHEBI:17935"/>
        <dbReference type="ChEBI" id="CHEBI:57783"/>
        <dbReference type="ChEBI" id="CHEBI:58349"/>
        <dbReference type="ChEBI" id="CHEBI:61748"/>
    </reaction>
    <physiologicalReaction direction="right-to-left" evidence="20">
        <dbReference type="Rhea" id="RHEA:50782"/>
    </physiologicalReaction>
</comment>
<evidence type="ECO:0000256" key="20">
    <source>
        <dbReference type="ARBA" id="ARBA00047461"/>
    </source>
</evidence>
<proteinExistence type="inferred from homology"/>
<dbReference type="AlphaFoldDB" id="A0AAV2R764"/>
<organism evidence="36 37">
    <name type="scientific">Meganyctiphanes norvegica</name>
    <name type="common">Northern krill</name>
    <name type="synonym">Thysanopoda norvegica</name>
    <dbReference type="NCBI Taxonomy" id="48144"/>
    <lineage>
        <taxon>Eukaryota</taxon>
        <taxon>Metazoa</taxon>
        <taxon>Ecdysozoa</taxon>
        <taxon>Arthropoda</taxon>
        <taxon>Crustacea</taxon>
        <taxon>Multicrustacea</taxon>
        <taxon>Malacostraca</taxon>
        <taxon>Eumalacostraca</taxon>
        <taxon>Eucarida</taxon>
        <taxon>Euphausiacea</taxon>
        <taxon>Euphausiidae</taxon>
        <taxon>Meganyctiphanes</taxon>
    </lineage>
</organism>
<evidence type="ECO:0000256" key="15">
    <source>
        <dbReference type="ARBA" id="ARBA00023278"/>
    </source>
</evidence>
<keyword evidence="14" id="KW-0443">Lipid metabolism</keyword>
<evidence type="ECO:0000256" key="29">
    <source>
        <dbReference type="ARBA" id="ARBA00048591"/>
    </source>
</evidence>
<keyword evidence="13" id="KW-0560">Oxidoreductase</keyword>
<dbReference type="InterPro" id="IPR020843">
    <property type="entry name" value="ER"/>
</dbReference>
<evidence type="ECO:0000256" key="10">
    <source>
        <dbReference type="ARBA" id="ARBA00022832"/>
    </source>
</evidence>
<comment type="catalytic activity">
    <reaction evidence="29">
        <text>20-hydroxy-leukotriene B4 + NADP(+) = 12-oxo-20-hydroxy-leukotriene B4 + NADPH + H(+)</text>
        <dbReference type="Rhea" id="RHEA:51208"/>
        <dbReference type="ChEBI" id="CHEBI:15378"/>
        <dbReference type="ChEBI" id="CHEBI:57460"/>
        <dbReference type="ChEBI" id="CHEBI:57783"/>
        <dbReference type="ChEBI" id="CHEBI:58349"/>
        <dbReference type="ChEBI" id="CHEBI:133346"/>
    </reaction>
    <physiologicalReaction direction="left-to-right" evidence="29">
        <dbReference type="Rhea" id="RHEA:51209"/>
    </physiologicalReaction>
</comment>
<dbReference type="GO" id="GO:0005737">
    <property type="term" value="C:cytoplasm"/>
    <property type="evidence" value="ECO:0007669"/>
    <property type="project" value="UniProtKB-SubCell"/>
</dbReference>
<dbReference type="Proteomes" id="UP001497623">
    <property type="component" value="Unassembled WGS sequence"/>
</dbReference>
<comment type="catalytic activity">
    <reaction evidence="26">
        <text>nonan-2-one + NADP(+) = (3E)-nonen-2-one + NADPH + H(+)</text>
        <dbReference type="Rhea" id="RHEA:50616"/>
        <dbReference type="ChEBI" id="CHEBI:15378"/>
        <dbReference type="ChEBI" id="CHEBI:57783"/>
        <dbReference type="ChEBI" id="CHEBI:58349"/>
        <dbReference type="ChEBI" id="CHEBI:77927"/>
        <dbReference type="ChEBI" id="CHEBI:133457"/>
    </reaction>
    <physiologicalReaction direction="right-to-left" evidence="26">
        <dbReference type="Rhea" id="RHEA:50618"/>
    </physiologicalReaction>
</comment>
<evidence type="ECO:0000256" key="31">
    <source>
        <dbReference type="ARBA" id="ARBA00049068"/>
    </source>
</evidence>
<dbReference type="InterPro" id="IPR014190">
    <property type="entry name" value="PTGR1"/>
</dbReference>
<evidence type="ECO:0000256" key="26">
    <source>
        <dbReference type="ARBA" id="ARBA00048066"/>
    </source>
</evidence>
<dbReference type="GO" id="GO:0006693">
    <property type="term" value="P:prostaglandin metabolic process"/>
    <property type="evidence" value="ECO:0007669"/>
    <property type="project" value="UniProtKB-KW"/>
</dbReference>
<dbReference type="InterPro" id="IPR013149">
    <property type="entry name" value="ADH-like_C"/>
</dbReference>
<dbReference type="PANTHER" id="PTHR43205">
    <property type="entry name" value="PROSTAGLANDIN REDUCTASE"/>
    <property type="match status" value="1"/>
</dbReference>
<evidence type="ECO:0000256" key="8">
    <source>
        <dbReference type="ARBA" id="ARBA00022501"/>
    </source>
</evidence>
<keyword evidence="15" id="KW-0379">Hydroxylation</keyword>
<evidence type="ECO:0000256" key="16">
    <source>
        <dbReference type="ARBA" id="ARBA00031851"/>
    </source>
</evidence>
<dbReference type="EC" id="1.3.1.74" evidence="5"/>
<protein>
    <recommendedName>
        <fullName evidence="6">Prostaglandin reductase 1</fullName>
        <ecNumber evidence="4">1.3.1.48</ecNumber>
        <ecNumber evidence="5">1.3.1.74</ecNumber>
    </recommendedName>
    <alternativeName>
        <fullName evidence="19">15-oxoprostaglandin 13-reductase</fullName>
    </alternativeName>
    <alternativeName>
        <fullName evidence="17">Dithiolethione-inducible gene 1 protein</fullName>
    </alternativeName>
    <alternativeName>
        <fullName evidence="16">Leukotriene B4 12-hydroxydehydrogenase</fullName>
    </alternativeName>
    <alternativeName>
        <fullName evidence="18">NAD(P)H-dependent alkenal/one oxidoreductase</fullName>
    </alternativeName>
</protein>
<sequence length="339" mass="36405">MVKAKSWVLCKRPEGVPKLDDFSCVEKDLPPCGDGDIIIQAVSLSVDPYMRYRARMVPLNTTFVGGQVAKVIESKNSKYPVGSYVVSYSGWASHTHLKKDELNDASGFGTAPILDVGDLPKSLALGILGMPGNTAYFGFLELCVPKEGDTVVVNGAAGAVGSAVVQIAKIKGCRVIGFAGSAAKVAWVKGLGADYVFNYKTDSIDESLKAAAPNGINCYFDNVGGKFTAEVLPHMAQFGRISICGAISTYNDESKGIGKVTMDSPYSEGAILWKQLRVEGFIVSRWGARWNEGLNKMLQWVKEGKLKYKETVTQGFENMPTAFIGLFSGDNTGKAVVNV</sequence>
<dbReference type="Pfam" id="PF16884">
    <property type="entry name" value="ADH_N_2"/>
    <property type="match status" value="1"/>
</dbReference>
<keyword evidence="10" id="KW-0276">Fatty acid metabolism</keyword>
<dbReference type="InterPro" id="IPR036291">
    <property type="entry name" value="NAD(P)-bd_dom_sf"/>
</dbReference>
<evidence type="ECO:0000256" key="27">
    <source>
        <dbReference type="ARBA" id="ARBA00048290"/>
    </source>
</evidence>
<dbReference type="SMART" id="SM00829">
    <property type="entry name" value="PKS_ER"/>
    <property type="match status" value="1"/>
</dbReference>
<evidence type="ECO:0000256" key="24">
    <source>
        <dbReference type="ARBA" id="ARBA00047878"/>
    </source>
</evidence>
<evidence type="ECO:0000256" key="3">
    <source>
        <dbReference type="ARBA" id="ARBA00011852"/>
    </source>
</evidence>
<name>A0AAV2R764_MEGNR</name>
<accession>A0AAV2R764</accession>
<evidence type="ECO:0000256" key="21">
    <source>
        <dbReference type="ARBA" id="ARBA00047617"/>
    </source>
</evidence>
<dbReference type="InterPro" id="IPR045010">
    <property type="entry name" value="MDR_fam"/>
</dbReference>
<comment type="catalytic activity">
    <reaction evidence="22">
        <text>pentan-2-one + NADP(+) = (E)-pent-3-en-2-one + NADPH + H(+)</text>
        <dbReference type="Rhea" id="RHEA:50788"/>
        <dbReference type="ChEBI" id="CHEBI:15378"/>
        <dbReference type="ChEBI" id="CHEBI:16472"/>
        <dbReference type="ChEBI" id="CHEBI:57783"/>
        <dbReference type="ChEBI" id="CHEBI:58349"/>
        <dbReference type="ChEBI" id="CHEBI:145276"/>
    </reaction>
    <physiologicalReaction direction="right-to-left" evidence="22">
        <dbReference type="Rhea" id="RHEA:50790"/>
    </physiologicalReaction>
</comment>
<evidence type="ECO:0000256" key="23">
    <source>
        <dbReference type="ARBA" id="ARBA00047871"/>
    </source>
</evidence>
<evidence type="ECO:0000256" key="33">
    <source>
        <dbReference type="ARBA" id="ARBA00049179"/>
    </source>
</evidence>
<evidence type="ECO:0000256" key="1">
    <source>
        <dbReference type="ARBA" id="ARBA00004496"/>
    </source>
</evidence>
<dbReference type="EMBL" id="CAXKWB010017176">
    <property type="protein sequence ID" value="CAL4118192.1"/>
    <property type="molecule type" value="Genomic_DNA"/>
</dbReference>
<comment type="catalytic activity">
    <reaction evidence="33">
        <text>an n-alkanal + NADP(+) = an alk-2-enal + NADPH + H(+)</text>
        <dbReference type="Rhea" id="RHEA:13737"/>
        <dbReference type="ChEBI" id="CHEBI:12834"/>
        <dbReference type="ChEBI" id="CHEBI:13757"/>
        <dbReference type="ChEBI" id="CHEBI:15378"/>
        <dbReference type="ChEBI" id="CHEBI:57783"/>
        <dbReference type="ChEBI" id="CHEBI:58349"/>
        <dbReference type="EC" id="1.3.1.74"/>
    </reaction>
    <physiologicalReaction direction="right-to-left" evidence="33">
        <dbReference type="Rhea" id="RHEA:13739"/>
    </physiologicalReaction>
</comment>
<dbReference type="GO" id="GO:0032440">
    <property type="term" value="F:2-alkenal reductase [NAD(P)H] activity"/>
    <property type="evidence" value="ECO:0007669"/>
    <property type="project" value="UniProtKB-EC"/>
</dbReference>
<comment type="catalytic activity">
    <reaction evidence="21">
        <text>decanal + NADP(+) = (2E)-decenal + NADPH + H(+)</text>
        <dbReference type="Rhea" id="RHEA:50612"/>
        <dbReference type="ChEBI" id="CHEBI:15378"/>
        <dbReference type="ChEBI" id="CHEBI:31457"/>
        <dbReference type="ChEBI" id="CHEBI:57783"/>
        <dbReference type="ChEBI" id="CHEBI:58349"/>
        <dbReference type="ChEBI" id="CHEBI:133455"/>
    </reaction>
    <physiologicalReaction direction="right-to-left" evidence="21">
        <dbReference type="Rhea" id="RHEA:50614"/>
    </physiologicalReaction>
</comment>
<comment type="catalytic activity">
    <reaction evidence="31">
        <text>(5S,12S)-dihydroxy-(6E,10E,12E,14Z)-eicosatetraenoate + NADP(+) = 12-oxo-(5S)-hydroxy-(6E,8E,10E,14Z)-eicosatetraenoate + NADPH + H(+)</text>
        <dbReference type="Rhea" id="RHEA:51212"/>
        <dbReference type="ChEBI" id="CHEBI:15378"/>
        <dbReference type="ChEBI" id="CHEBI:57783"/>
        <dbReference type="ChEBI" id="CHEBI:58349"/>
        <dbReference type="ChEBI" id="CHEBI:133974"/>
        <dbReference type="ChEBI" id="CHEBI:133975"/>
    </reaction>
    <physiologicalReaction direction="left-to-right" evidence="31">
        <dbReference type="Rhea" id="RHEA:51213"/>
    </physiologicalReaction>
</comment>
<dbReference type="SUPFAM" id="SSF50129">
    <property type="entry name" value="GroES-like"/>
    <property type="match status" value="2"/>
</dbReference>
<dbReference type="Gene3D" id="3.90.180.10">
    <property type="entry name" value="Medium-chain alcohol dehydrogenases, catalytic domain"/>
    <property type="match status" value="1"/>
</dbReference>
<evidence type="ECO:0000259" key="35">
    <source>
        <dbReference type="SMART" id="SM00829"/>
    </source>
</evidence>
<dbReference type="EC" id="1.3.1.48" evidence="4"/>
<keyword evidence="7" id="KW-0963">Cytoplasm</keyword>
<comment type="catalytic activity">
    <reaction evidence="24">
        <text>13,14-dihydro-15-oxo-prostaglandin F1alpha + NADP(+) = 15-oxoprostaglandin F1alpha + NADPH + H(+)</text>
        <dbReference type="Rhea" id="RHEA:50592"/>
        <dbReference type="ChEBI" id="CHEBI:15378"/>
        <dbReference type="ChEBI" id="CHEBI:57783"/>
        <dbReference type="ChEBI" id="CHEBI:58349"/>
        <dbReference type="ChEBI" id="CHEBI:79072"/>
        <dbReference type="ChEBI" id="CHEBI:133411"/>
    </reaction>
    <physiologicalReaction direction="right-to-left" evidence="24">
        <dbReference type="Rhea" id="RHEA:50594"/>
    </physiologicalReaction>
</comment>
<comment type="subcellular location">
    <subcellularLocation>
        <location evidence="1">Cytoplasm</location>
    </subcellularLocation>
</comment>
<gene>
    <name evidence="36" type="ORF">MNOR_LOCUS21387</name>
</gene>
<dbReference type="GO" id="GO:0047522">
    <property type="term" value="F:15-oxoprostaglandin 13-reductase [NAD(P)+] activity"/>
    <property type="evidence" value="ECO:0007669"/>
    <property type="project" value="UniProtKB-EC"/>
</dbReference>
<evidence type="ECO:0000256" key="22">
    <source>
        <dbReference type="ARBA" id="ARBA00047742"/>
    </source>
</evidence>
<comment type="similarity">
    <text evidence="2">Belongs to the NADP-dependent oxidoreductase L4BD family.</text>
</comment>
<evidence type="ECO:0000256" key="18">
    <source>
        <dbReference type="ARBA" id="ARBA00032297"/>
    </source>
</evidence>
<evidence type="ECO:0000256" key="25">
    <source>
        <dbReference type="ARBA" id="ARBA00047903"/>
    </source>
</evidence>
<keyword evidence="12" id="KW-0007">Acetylation</keyword>
<keyword evidence="11" id="KW-0521">NADP</keyword>
<comment type="catalytic activity">
    <reaction evidence="27">
        <text>13,14-dihydro-15-oxo-PGF2alpha + NADP(+) = 15-oxoprostaglandin F2alpha + NADPH + H(+)</text>
        <dbReference type="Rhea" id="RHEA:50588"/>
        <dbReference type="ChEBI" id="CHEBI:15378"/>
        <dbReference type="ChEBI" id="CHEBI:57783"/>
        <dbReference type="ChEBI" id="CHEBI:58349"/>
        <dbReference type="ChEBI" id="CHEBI:133374"/>
        <dbReference type="ChEBI" id="CHEBI:133409"/>
    </reaction>
    <physiologicalReaction direction="right-to-left" evidence="27">
        <dbReference type="Rhea" id="RHEA:50590"/>
    </physiologicalReaction>
</comment>
<keyword evidence="8" id="KW-0644">Prostaglandin metabolism</keyword>
<comment type="subunit">
    <text evidence="3">Monomer or homodimer.</text>
</comment>
<evidence type="ECO:0000256" key="28">
    <source>
        <dbReference type="ARBA" id="ARBA00048387"/>
    </source>
</evidence>
<evidence type="ECO:0000256" key="12">
    <source>
        <dbReference type="ARBA" id="ARBA00022990"/>
    </source>
</evidence>
<comment type="catalytic activity">
    <reaction evidence="32">
        <text>13,14-dihydro-15-oxo-prostaglandin E1 + NADP(+) = 15-oxoprostaglandin E1 + NADPH + H(+)</text>
        <dbReference type="Rhea" id="RHEA:50584"/>
        <dbReference type="ChEBI" id="CHEBI:15378"/>
        <dbReference type="ChEBI" id="CHEBI:57401"/>
        <dbReference type="ChEBI" id="CHEBI:57783"/>
        <dbReference type="ChEBI" id="CHEBI:58349"/>
        <dbReference type="ChEBI" id="CHEBI:133408"/>
    </reaction>
    <physiologicalReaction direction="right-to-left" evidence="32">
        <dbReference type="Rhea" id="RHEA:50586"/>
    </physiologicalReaction>
</comment>
<comment type="caution">
    <text evidence="36">The sequence shown here is derived from an EMBL/GenBank/DDBJ whole genome shotgun (WGS) entry which is preliminary data.</text>
</comment>